<dbReference type="Pfam" id="PF08447">
    <property type="entry name" value="PAS_3"/>
    <property type="match status" value="1"/>
</dbReference>
<reference evidence="12 13" key="1">
    <citation type="submission" date="2021-04" db="EMBL/GenBank/DDBJ databases">
        <authorList>
            <person name="Rodrigo-Torres L."/>
            <person name="Arahal R. D."/>
            <person name="Lucena T."/>
        </authorList>
    </citation>
    <scope>NUCLEOTIDE SEQUENCE [LARGE SCALE GENOMIC DNA]</scope>
    <source>
        <strain evidence="12 13">CECT 9623</strain>
    </source>
</reference>
<feature type="domain" description="PAS" evidence="10">
    <location>
        <begin position="267"/>
        <end position="340"/>
    </location>
</feature>
<evidence type="ECO:0000259" key="11">
    <source>
        <dbReference type="PROSITE" id="PS50113"/>
    </source>
</evidence>
<dbReference type="Proteomes" id="UP000679725">
    <property type="component" value="Unassembled WGS sequence"/>
</dbReference>
<dbReference type="PANTHER" id="PTHR43304:SF1">
    <property type="entry name" value="PAC DOMAIN-CONTAINING PROTEIN"/>
    <property type="match status" value="1"/>
</dbReference>
<dbReference type="SMART" id="SM00387">
    <property type="entry name" value="HATPase_c"/>
    <property type="match status" value="1"/>
</dbReference>
<dbReference type="InterPro" id="IPR004358">
    <property type="entry name" value="Sig_transdc_His_kin-like_C"/>
</dbReference>
<dbReference type="Gene3D" id="3.40.50.2300">
    <property type="match status" value="1"/>
</dbReference>
<dbReference type="PROSITE" id="PS50110">
    <property type="entry name" value="RESPONSE_REGULATORY"/>
    <property type="match status" value="1"/>
</dbReference>
<dbReference type="InterPro" id="IPR035965">
    <property type="entry name" value="PAS-like_dom_sf"/>
</dbReference>
<feature type="domain" description="Response regulatory" evidence="9">
    <location>
        <begin position="6"/>
        <end position="122"/>
    </location>
</feature>
<dbReference type="SUPFAM" id="SSF47384">
    <property type="entry name" value="Homodimeric domain of signal transducing histidine kinase"/>
    <property type="match status" value="1"/>
</dbReference>
<evidence type="ECO:0000256" key="4">
    <source>
        <dbReference type="ARBA" id="ARBA00022679"/>
    </source>
</evidence>
<feature type="domain" description="PAC" evidence="11">
    <location>
        <begin position="338"/>
        <end position="389"/>
    </location>
</feature>
<dbReference type="Gene3D" id="3.30.565.10">
    <property type="entry name" value="Histidine kinase-like ATPase, C-terminal domain"/>
    <property type="match status" value="1"/>
</dbReference>
<evidence type="ECO:0000259" key="8">
    <source>
        <dbReference type="PROSITE" id="PS50109"/>
    </source>
</evidence>
<dbReference type="SMART" id="SM00086">
    <property type="entry name" value="PAC"/>
    <property type="match status" value="3"/>
</dbReference>
<feature type="domain" description="PAS" evidence="10">
    <location>
        <begin position="140"/>
        <end position="210"/>
    </location>
</feature>
<dbReference type="Pfam" id="PF00072">
    <property type="entry name" value="Response_reg"/>
    <property type="match status" value="1"/>
</dbReference>
<evidence type="ECO:0000256" key="7">
    <source>
        <dbReference type="SAM" id="Coils"/>
    </source>
</evidence>
<feature type="domain" description="PAS" evidence="10">
    <location>
        <begin position="516"/>
        <end position="586"/>
    </location>
</feature>
<dbReference type="Pfam" id="PF08448">
    <property type="entry name" value="PAS_4"/>
    <property type="match status" value="1"/>
</dbReference>
<dbReference type="Pfam" id="PF02518">
    <property type="entry name" value="HATPase_c"/>
    <property type="match status" value="1"/>
</dbReference>
<evidence type="ECO:0000313" key="12">
    <source>
        <dbReference type="EMBL" id="CAG5070685.1"/>
    </source>
</evidence>
<dbReference type="PRINTS" id="PR00344">
    <property type="entry name" value="BCTRLSENSOR"/>
</dbReference>
<evidence type="ECO:0000256" key="5">
    <source>
        <dbReference type="ARBA" id="ARBA00022777"/>
    </source>
</evidence>
<dbReference type="NCBIfam" id="TIGR00229">
    <property type="entry name" value="sensory_box"/>
    <property type="match status" value="3"/>
</dbReference>
<feature type="domain" description="Histidine kinase" evidence="8">
    <location>
        <begin position="657"/>
        <end position="869"/>
    </location>
</feature>
<keyword evidence="13" id="KW-1185">Reference proteome</keyword>
<keyword evidence="3 6" id="KW-0597">Phosphoprotein</keyword>
<dbReference type="InterPro" id="IPR003594">
    <property type="entry name" value="HATPase_dom"/>
</dbReference>
<dbReference type="InterPro" id="IPR011006">
    <property type="entry name" value="CheY-like_superfamily"/>
</dbReference>
<keyword evidence="5 12" id="KW-0418">Kinase</keyword>
<dbReference type="InterPro" id="IPR036890">
    <property type="entry name" value="HATPase_C_sf"/>
</dbReference>
<dbReference type="Pfam" id="PF00512">
    <property type="entry name" value="HisKA"/>
    <property type="match status" value="1"/>
</dbReference>
<dbReference type="SUPFAM" id="SSF55874">
    <property type="entry name" value="ATPase domain of HSP90 chaperone/DNA topoisomerase II/histidine kinase"/>
    <property type="match status" value="1"/>
</dbReference>
<feature type="coiled-coil region" evidence="7">
    <location>
        <begin position="623"/>
        <end position="650"/>
    </location>
</feature>
<organism evidence="12 13">
    <name type="scientific">Dyadobacter linearis</name>
    <dbReference type="NCBI Taxonomy" id="2823330"/>
    <lineage>
        <taxon>Bacteria</taxon>
        <taxon>Pseudomonadati</taxon>
        <taxon>Bacteroidota</taxon>
        <taxon>Cytophagia</taxon>
        <taxon>Cytophagales</taxon>
        <taxon>Spirosomataceae</taxon>
        <taxon>Dyadobacter</taxon>
    </lineage>
</organism>
<dbReference type="CDD" id="cd00130">
    <property type="entry name" value="PAS"/>
    <property type="match status" value="3"/>
</dbReference>
<dbReference type="Pfam" id="PF13426">
    <property type="entry name" value="PAS_9"/>
    <property type="match status" value="1"/>
</dbReference>
<dbReference type="InterPro" id="IPR000014">
    <property type="entry name" value="PAS"/>
</dbReference>
<comment type="caution">
    <text evidence="12">The sequence shown here is derived from an EMBL/GenBank/DDBJ whole genome shotgun (WGS) entry which is preliminary data.</text>
</comment>
<dbReference type="InterPro" id="IPR005467">
    <property type="entry name" value="His_kinase_dom"/>
</dbReference>
<dbReference type="InterPro" id="IPR013656">
    <property type="entry name" value="PAS_4"/>
</dbReference>
<dbReference type="InterPro" id="IPR000700">
    <property type="entry name" value="PAS-assoc_C"/>
</dbReference>
<evidence type="ECO:0000256" key="1">
    <source>
        <dbReference type="ARBA" id="ARBA00000085"/>
    </source>
</evidence>
<dbReference type="PROSITE" id="PS50109">
    <property type="entry name" value="HIS_KIN"/>
    <property type="match status" value="1"/>
</dbReference>
<accession>A0ABM8USP4</accession>
<evidence type="ECO:0000259" key="9">
    <source>
        <dbReference type="PROSITE" id="PS50110"/>
    </source>
</evidence>
<dbReference type="RefSeq" id="WP_215234547.1">
    <property type="nucleotide sequence ID" value="NZ_CAJRAU010000004.1"/>
</dbReference>
<dbReference type="CDD" id="cd00082">
    <property type="entry name" value="HisKA"/>
    <property type="match status" value="1"/>
</dbReference>
<evidence type="ECO:0000256" key="2">
    <source>
        <dbReference type="ARBA" id="ARBA00012438"/>
    </source>
</evidence>
<proteinExistence type="predicted"/>
<dbReference type="InterPro" id="IPR036097">
    <property type="entry name" value="HisK_dim/P_sf"/>
</dbReference>
<dbReference type="SMART" id="SM00388">
    <property type="entry name" value="HisKA"/>
    <property type="match status" value="1"/>
</dbReference>
<keyword evidence="4 12" id="KW-0808">Transferase</keyword>
<dbReference type="InterPro" id="IPR001789">
    <property type="entry name" value="Sig_transdc_resp-reg_receiver"/>
</dbReference>
<dbReference type="EMBL" id="CAJRAU010000004">
    <property type="protein sequence ID" value="CAG5070685.1"/>
    <property type="molecule type" value="Genomic_DNA"/>
</dbReference>
<dbReference type="InterPro" id="IPR003661">
    <property type="entry name" value="HisK_dim/P_dom"/>
</dbReference>
<dbReference type="PANTHER" id="PTHR43304">
    <property type="entry name" value="PHYTOCHROME-LIKE PROTEIN CPH1"/>
    <property type="match status" value="1"/>
</dbReference>
<name>A0ABM8USP4_9BACT</name>
<evidence type="ECO:0000256" key="6">
    <source>
        <dbReference type="PROSITE-ProRule" id="PRU00169"/>
    </source>
</evidence>
<evidence type="ECO:0000256" key="3">
    <source>
        <dbReference type="ARBA" id="ARBA00022553"/>
    </source>
</evidence>
<dbReference type="InterPro" id="IPR013655">
    <property type="entry name" value="PAS_fold_3"/>
</dbReference>
<dbReference type="Gene3D" id="3.30.450.20">
    <property type="entry name" value="PAS domain"/>
    <property type="match status" value="4"/>
</dbReference>
<dbReference type="Gene3D" id="1.10.287.130">
    <property type="match status" value="1"/>
</dbReference>
<dbReference type="PROSITE" id="PS50113">
    <property type="entry name" value="PAC"/>
    <property type="match status" value="2"/>
</dbReference>
<dbReference type="GO" id="GO:0004673">
    <property type="term" value="F:protein histidine kinase activity"/>
    <property type="evidence" value="ECO:0007669"/>
    <property type="project" value="UniProtKB-EC"/>
</dbReference>
<dbReference type="SMART" id="SM00448">
    <property type="entry name" value="REC"/>
    <property type="match status" value="1"/>
</dbReference>
<dbReference type="SUPFAM" id="SSF55785">
    <property type="entry name" value="PYP-like sensor domain (PAS domain)"/>
    <property type="match status" value="4"/>
</dbReference>
<feature type="domain" description="PAC" evidence="11">
    <location>
        <begin position="215"/>
        <end position="266"/>
    </location>
</feature>
<dbReference type="InterPro" id="IPR052162">
    <property type="entry name" value="Sensor_kinase/Photoreceptor"/>
</dbReference>
<protein>
    <recommendedName>
        <fullName evidence="2">histidine kinase</fullName>
        <ecNumber evidence="2">2.7.13.3</ecNumber>
    </recommendedName>
</protein>
<comment type="catalytic activity">
    <reaction evidence="1">
        <text>ATP + protein L-histidine = ADP + protein N-phospho-L-histidine.</text>
        <dbReference type="EC" id="2.7.13.3"/>
    </reaction>
</comment>
<evidence type="ECO:0000259" key="10">
    <source>
        <dbReference type="PROSITE" id="PS50112"/>
    </source>
</evidence>
<feature type="modified residue" description="4-aspartylphosphate" evidence="6">
    <location>
        <position position="57"/>
    </location>
</feature>
<dbReference type="PROSITE" id="PS50112">
    <property type="entry name" value="PAS"/>
    <property type="match status" value="3"/>
</dbReference>
<dbReference type="SUPFAM" id="SSF52172">
    <property type="entry name" value="CheY-like"/>
    <property type="match status" value="1"/>
</dbReference>
<evidence type="ECO:0000313" key="13">
    <source>
        <dbReference type="Proteomes" id="UP000679725"/>
    </source>
</evidence>
<sequence>MDKSMRILHIEDLPSDALFVKKALIKADIQHQLLVVDTRDEFVAALAEFSPDIILADHSLPSFNSIEALKILNHTALEIPFIVVTATMSDESAVDLLMKGADDYILKDRLSRLPIAIFNALEKYRLKKEHQKFLDELIISEQRYRALIEHSADGVIILNAQGNPTYASVSVKNVLGYDPDEVLGMNLLTLIHPEDNFDMSIMLKKILDNPGITMKGQTGRMRHKDGSWRWIEATVTNLLDDPAVNGIVDNFRDITERKLAQDAITASEEKYRLLFETSIDGILLTSQDGKVLEANQAACSIFQRTESEIINAGRSGLADLGDPRLSALLDERLRTGKANGEVLLLRKDGSRFAGEISSTVFKNAHGNANTSMIVRDISERKYAQQLLLQSERRLERATTMARVGSFEADPANNLVFWSPMTRQIHEVDANFIPDMETAMNFYKAGYDREAIHQSMDQILKYQTSFDIELQIVTAKGNERWVRVMCEAELVNGNCILYGSFQDIDKIKKSESEVLRSYEEKNVILESIGDAFFAIDKDWVINYWNKEATRLLGPTKSEVLNRNLWDLFPSNIDSESCKQYNYAVESGQVVHFEDYYEPLNRWLEVSAYPSVNGLSVFFKDITERKLSEKKLNELNNNLHQYSNELALSNKGLEQFSYMVSHNLRAPVANIIGLSGLLSDENYPSELKRDFLNGILDNVKRLDVVITDLNSILQIKKEIGEKSETVNFEDLVNSIKDSIPNVIHKENVRIVTDFQRACELFTLKTYLYSIFHNLISNSIKYHQAGLAPSIQISSRVSDGRLTLSFKDNGLGIDLVKKREHLFGLYKRFHNHVEGKGMGLFMVKTQVEMLGGSISVFSEVNKGTEFLIEFNL</sequence>
<keyword evidence="7" id="KW-0175">Coiled coil</keyword>
<dbReference type="InterPro" id="IPR001610">
    <property type="entry name" value="PAC"/>
</dbReference>
<gene>
    <name evidence="12" type="primary">kinE</name>
    <name evidence="12" type="ORF">DYBT9623_03228</name>
</gene>
<dbReference type="EC" id="2.7.13.3" evidence="2"/>
<dbReference type="SMART" id="SM00091">
    <property type="entry name" value="PAS"/>
    <property type="match status" value="3"/>
</dbReference>